<dbReference type="RefSeq" id="XP_018989665.1">
    <property type="nucleotide sequence ID" value="XM_019142022.1"/>
</dbReference>
<dbReference type="EMBL" id="AWGJ01000012">
    <property type="protein sequence ID" value="ODN73803.1"/>
    <property type="molecule type" value="Genomic_DNA"/>
</dbReference>
<proteinExistence type="predicted"/>
<name>A0A1E3HBU5_9TREE</name>
<evidence type="ECO:0000256" key="2">
    <source>
        <dbReference type="SAM" id="Phobius"/>
    </source>
</evidence>
<feature type="domain" description="Distal membrane-arm assembly complex protein 1-like" evidence="3">
    <location>
        <begin position="31"/>
        <end position="80"/>
    </location>
</feature>
<dbReference type="Proteomes" id="UP000094065">
    <property type="component" value="Unassembled WGS sequence"/>
</dbReference>
<dbReference type="AlphaFoldDB" id="A0A1E3HBU5"/>
<dbReference type="Pfam" id="PF15055">
    <property type="entry name" value="DMAC1_Dmo2"/>
    <property type="match status" value="1"/>
</dbReference>
<dbReference type="OrthoDB" id="6604875at2759"/>
<keyword evidence="2" id="KW-0472">Membrane</keyword>
<sequence length="93" mass="9554">MSLSASTPVVSPSSMPLPQTQVEEKAFPEKDCLTCRLTGAGAFTGIGIYAIIQANNQGAFKKIRPPGAPVVAGKVTALIGTVFIGLGIGRLII</sequence>
<organism evidence="4 5">
    <name type="scientific">Cryptococcus amylolentus CBS 6039</name>
    <dbReference type="NCBI Taxonomy" id="1295533"/>
    <lineage>
        <taxon>Eukaryota</taxon>
        <taxon>Fungi</taxon>
        <taxon>Dikarya</taxon>
        <taxon>Basidiomycota</taxon>
        <taxon>Agaricomycotina</taxon>
        <taxon>Tremellomycetes</taxon>
        <taxon>Tremellales</taxon>
        <taxon>Cryptococcaceae</taxon>
        <taxon>Cryptococcus</taxon>
    </lineage>
</organism>
<feature type="region of interest" description="Disordered" evidence="1">
    <location>
        <begin position="1"/>
        <end position="21"/>
    </location>
</feature>
<evidence type="ECO:0000313" key="5">
    <source>
        <dbReference type="Proteomes" id="UP000094065"/>
    </source>
</evidence>
<evidence type="ECO:0000256" key="1">
    <source>
        <dbReference type="SAM" id="MobiDB-lite"/>
    </source>
</evidence>
<reference evidence="4 5" key="1">
    <citation type="submission" date="2016-06" db="EMBL/GenBank/DDBJ databases">
        <title>Evolution of pathogenesis and genome organization in the Tremellales.</title>
        <authorList>
            <person name="Cuomo C."/>
            <person name="Litvintseva A."/>
            <person name="Heitman J."/>
            <person name="Chen Y."/>
            <person name="Sun S."/>
            <person name="Springer D."/>
            <person name="Dromer F."/>
            <person name="Young S."/>
            <person name="Zeng Q."/>
            <person name="Chapman S."/>
            <person name="Gujja S."/>
            <person name="Saif S."/>
            <person name="Birren B."/>
        </authorList>
    </citation>
    <scope>NUCLEOTIDE SEQUENCE [LARGE SCALE GENOMIC DNA]</scope>
    <source>
        <strain evidence="4 5">CBS 6039</strain>
    </source>
</reference>
<evidence type="ECO:0000313" key="4">
    <source>
        <dbReference type="EMBL" id="ODN73803.1"/>
    </source>
</evidence>
<gene>
    <name evidence="4" type="ORF">L202_07331</name>
</gene>
<feature type="transmembrane region" description="Helical" evidence="2">
    <location>
        <begin position="33"/>
        <end position="52"/>
    </location>
</feature>
<dbReference type="InterPro" id="IPR028036">
    <property type="entry name" value="DMAC1-like_dom"/>
</dbReference>
<keyword evidence="2" id="KW-0812">Transmembrane</keyword>
<accession>A0A1E3HBU5</accession>
<keyword evidence="5" id="KW-1185">Reference proteome</keyword>
<keyword evidence="2" id="KW-1133">Transmembrane helix</keyword>
<comment type="caution">
    <text evidence="4">The sequence shown here is derived from an EMBL/GenBank/DDBJ whole genome shotgun (WGS) entry which is preliminary data.</text>
</comment>
<dbReference type="GeneID" id="30158640"/>
<feature type="transmembrane region" description="Helical" evidence="2">
    <location>
        <begin position="72"/>
        <end position="92"/>
    </location>
</feature>
<protein>
    <recommendedName>
        <fullName evidence="3">Distal membrane-arm assembly complex protein 1-like domain-containing protein</fullName>
    </recommendedName>
</protein>
<evidence type="ECO:0000259" key="3">
    <source>
        <dbReference type="Pfam" id="PF15055"/>
    </source>
</evidence>